<dbReference type="InterPro" id="IPR046958">
    <property type="entry name" value="RBK1/2/STUNTED"/>
</dbReference>
<dbReference type="PANTHER" id="PTHR47987">
    <property type="entry name" value="OS08G0249100 PROTEIN"/>
    <property type="match status" value="1"/>
</dbReference>
<dbReference type="Gene3D" id="1.10.510.10">
    <property type="entry name" value="Transferase(Phosphotransferase) domain 1"/>
    <property type="match status" value="1"/>
</dbReference>
<dbReference type="PANTHER" id="PTHR47987:SF7">
    <property type="entry name" value="PROTEIN KINASE SUPERFAMILY PROTEIN"/>
    <property type="match status" value="1"/>
</dbReference>
<dbReference type="InterPro" id="IPR001245">
    <property type="entry name" value="Ser-Thr/Tyr_kinase_cat_dom"/>
</dbReference>
<comment type="caution">
    <text evidence="5">The sequence shown here is derived from an EMBL/GenBank/DDBJ whole genome shotgun (WGS) entry which is preliminary data.</text>
</comment>
<reference evidence="5" key="2">
    <citation type="submission" date="2020-08" db="EMBL/GenBank/DDBJ databases">
        <title>Plant Genome Project.</title>
        <authorList>
            <person name="Zhang R.-G."/>
        </authorList>
    </citation>
    <scope>NUCLEOTIDE SEQUENCE</scope>
    <source>
        <strain evidence="5">Huo1</strain>
        <tissue evidence="5">Leaf</tissue>
    </source>
</reference>
<proteinExistence type="predicted"/>
<dbReference type="FunFam" id="3.30.200.20:FF:000389">
    <property type="entry name" value="Receptor-like cytosolic serine/threonine-protein kinase RBK1"/>
    <property type="match status" value="1"/>
</dbReference>
<dbReference type="InterPro" id="IPR011009">
    <property type="entry name" value="Kinase-like_dom_sf"/>
</dbReference>
<gene>
    <name evidence="5" type="ORF">SASPL_135455</name>
</gene>
<feature type="binding site" evidence="1">
    <location>
        <position position="183"/>
    </location>
    <ligand>
        <name>ATP</name>
        <dbReference type="ChEBI" id="CHEBI:30616"/>
    </ligand>
</feature>
<keyword evidence="6" id="KW-1185">Reference proteome</keyword>
<dbReference type="AlphaFoldDB" id="A0A8X8WY06"/>
<evidence type="ECO:0000259" key="4">
    <source>
        <dbReference type="PROSITE" id="PS50011"/>
    </source>
</evidence>
<name>A0A8X8WY06_SALSN</name>
<evidence type="ECO:0000256" key="3">
    <source>
        <dbReference type="SAM" id="Phobius"/>
    </source>
</evidence>
<keyword evidence="1" id="KW-0067">ATP-binding</keyword>
<dbReference type="GO" id="GO:0004672">
    <property type="term" value="F:protein kinase activity"/>
    <property type="evidence" value="ECO:0007669"/>
    <property type="project" value="InterPro"/>
</dbReference>
<keyword evidence="3" id="KW-0472">Membrane</keyword>
<dbReference type="PROSITE" id="PS50011">
    <property type="entry name" value="PROTEIN_KINASE_DOM"/>
    <property type="match status" value="1"/>
</dbReference>
<dbReference type="SUPFAM" id="SSF56112">
    <property type="entry name" value="Protein kinase-like (PK-like)"/>
    <property type="match status" value="1"/>
</dbReference>
<dbReference type="InterPro" id="IPR017441">
    <property type="entry name" value="Protein_kinase_ATP_BS"/>
</dbReference>
<feature type="domain" description="Protein kinase" evidence="4">
    <location>
        <begin position="154"/>
        <end position="487"/>
    </location>
</feature>
<evidence type="ECO:0000256" key="2">
    <source>
        <dbReference type="SAM" id="MobiDB-lite"/>
    </source>
</evidence>
<protein>
    <recommendedName>
        <fullName evidence="4">Protein kinase domain-containing protein</fullName>
    </recommendedName>
</protein>
<keyword evidence="3" id="KW-1133">Transmembrane helix</keyword>
<keyword evidence="1" id="KW-0547">Nucleotide-binding</keyword>
<dbReference type="Proteomes" id="UP000298416">
    <property type="component" value="Unassembled WGS sequence"/>
</dbReference>
<feature type="compositionally biased region" description="Low complexity" evidence="2">
    <location>
        <begin position="32"/>
        <end position="45"/>
    </location>
</feature>
<accession>A0A8X8WY06</accession>
<evidence type="ECO:0000313" key="6">
    <source>
        <dbReference type="Proteomes" id="UP000298416"/>
    </source>
</evidence>
<feature type="region of interest" description="Disordered" evidence="2">
    <location>
        <begin position="1"/>
        <end position="60"/>
    </location>
</feature>
<organism evidence="5">
    <name type="scientific">Salvia splendens</name>
    <name type="common">Scarlet sage</name>
    <dbReference type="NCBI Taxonomy" id="180675"/>
    <lineage>
        <taxon>Eukaryota</taxon>
        <taxon>Viridiplantae</taxon>
        <taxon>Streptophyta</taxon>
        <taxon>Embryophyta</taxon>
        <taxon>Tracheophyta</taxon>
        <taxon>Spermatophyta</taxon>
        <taxon>Magnoliopsida</taxon>
        <taxon>eudicotyledons</taxon>
        <taxon>Gunneridae</taxon>
        <taxon>Pentapetalae</taxon>
        <taxon>asterids</taxon>
        <taxon>lamiids</taxon>
        <taxon>Lamiales</taxon>
        <taxon>Lamiaceae</taxon>
        <taxon>Nepetoideae</taxon>
        <taxon>Mentheae</taxon>
        <taxon>Salviinae</taxon>
        <taxon>Salvia</taxon>
        <taxon>Salvia subgen. Calosphace</taxon>
        <taxon>core Calosphace</taxon>
    </lineage>
</organism>
<keyword evidence="3" id="KW-0812">Transmembrane</keyword>
<dbReference type="PROSITE" id="PS00107">
    <property type="entry name" value="PROTEIN_KINASE_ATP"/>
    <property type="match status" value="1"/>
</dbReference>
<evidence type="ECO:0000256" key="1">
    <source>
        <dbReference type="PROSITE-ProRule" id="PRU10141"/>
    </source>
</evidence>
<sequence>MWAEGNGMEGETEVKKQEAEVANDAAPTCGVSSPSSSSSSSSSSPRGVLEIPVTGGYSDGEGEKAGTAWAWEQSYGTLHWKKLFGQMKRRSPMKFSTIPLLGGYGYDLSKKAFKKRLGRNHSAGEAISCEDIAMPKPSWRNFTSQQLNLATDNFTPDNLIGKGGHAEVYKGVLPDGQLVAVKKITSEEKNNEDRVGDFLSELGIIAHIDHPNTAKLIGFSADGGLHLVLQYSPHGSLSTVLHGDGEAMDWDRRYKVAKGIAEGLLYLHCDCQRRIIHRDITASNILLSENYEAQVSFQFLYHYIILLYHTVSYNSNFLCRYLISVLQNGFQRIGFTTLYPPLKALLGKMSDSNLYNGFSFLFTLMYDTVIFIYFHLPIRYMAPEYFMHGVVHEKTDVFAFGVLLLEIITGRRAVDTSSRQSLVMWAKPYLEKNNIKAIADPKLGDKYDITEMKRAMFAASICIHHLPNMRPNMSRVVKLLKGENEVVDVKQKSMGMKALLWDSCDLDDYSSTTYLKDMNRHMQLVME</sequence>
<dbReference type="InterPro" id="IPR000719">
    <property type="entry name" value="Prot_kinase_dom"/>
</dbReference>
<dbReference type="InterPro" id="IPR008266">
    <property type="entry name" value="Tyr_kinase_AS"/>
</dbReference>
<dbReference type="Pfam" id="PF07714">
    <property type="entry name" value="PK_Tyr_Ser-Thr"/>
    <property type="match status" value="2"/>
</dbReference>
<dbReference type="PROSITE" id="PS00109">
    <property type="entry name" value="PROTEIN_KINASE_TYR"/>
    <property type="match status" value="1"/>
</dbReference>
<dbReference type="GO" id="GO:0005524">
    <property type="term" value="F:ATP binding"/>
    <property type="evidence" value="ECO:0007669"/>
    <property type="project" value="UniProtKB-UniRule"/>
</dbReference>
<dbReference type="EMBL" id="PNBA02000013">
    <property type="protein sequence ID" value="KAG6403238.1"/>
    <property type="molecule type" value="Genomic_DNA"/>
</dbReference>
<feature type="transmembrane region" description="Helical" evidence="3">
    <location>
        <begin position="354"/>
        <end position="376"/>
    </location>
</feature>
<reference evidence="5" key="1">
    <citation type="submission" date="2018-01" db="EMBL/GenBank/DDBJ databases">
        <authorList>
            <person name="Mao J.F."/>
        </authorList>
    </citation>
    <scope>NUCLEOTIDE SEQUENCE</scope>
    <source>
        <strain evidence="5">Huo1</strain>
        <tissue evidence="5">Leaf</tissue>
    </source>
</reference>
<dbReference type="Gene3D" id="3.30.200.20">
    <property type="entry name" value="Phosphorylase Kinase, domain 1"/>
    <property type="match status" value="1"/>
</dbReference>
<evidence type="ECO:0000313" key="5">
    <source>
        <dbReference type="EMBL" id="KAG6403238.1"/>
    </source>
</evidence>